<dbReference type="SUPFAM" id="SSF53335">
    <property type="entry name" value="S-adenosyl-L-methionine-dependent methyltransferases"/>
    <property type="match status" value="1"/>
</dbReference>
<dbReference type="InterPro" id="IPR012263">
    <property type="entry name" value="M_m6A_EcoRV"/>
</dbReference>
<dbReference type="InterPro" id="IPR012327">
    <property type="entry name" value="MeTrfase_D12"/>
</dbReference>
<dbReference type="eggNOG" id="COG0338">
    <property type="taxonomic scope" value="Bacteria"/>
</dbReference>
<dbReference type="AlphaFoldDB" id="A0A087CP22"/>
<keyword evidence="3 7" id="KW-0489">Methyltransferase</keyword>
<dbReference type="GO" id="GO:0032259">
    <property type="term" value="P:methylation"/>
    <property type="evidence" value="ECO:0007669"/>
    <property type="project" value="UniProtKB-KW"/>
</dbReference>
<comment type="similarity">
    <text evidence="1">Belongs to the N(4)/N(6)-methyltransferase family.</text>
</comment>
<sequence>MRLSVPNLVQYQGSKRKLAPAILSYMPAIDGMLIEPFCGMASITLAAAQNNRASFYWLNDVNQDVVNVLNAAINNPDSLASDYERIWLEQFDYADGHVQHYYAMRDECNAGNDNPAVFLYLMARCVKGAVRYGPNGLNQSPDKRRHGTKPSLMCSNIGTVSALLKGRSRVSSLDYKDVLAECGVGDLVYMDPPYQGTSGTRDSRYVSGVAVDELESELFSLDSRGIRYILSYDGVCGVKSYGRELSSDLKCHKYLLDAGRSTQSTLLGRDDRTLEALYVSDDIVPMCPNSELPLMD</sequence>
<dbReference type="InterPro" id="IPR023095">
    <property type="entry name" value="Ade_MeTrfase_dom_2"/>
</dbReference>
<comment type="caution">
    <text evidence="7">The sequence shown here is derived from an EMBL/GenBank/DDBJ whole genome shotgun (WGS) entry which is preliminary data.</text>
</comment>
<dbReference type="GO" id="GO:0009007">
    <property type="term" value="F:site-specific DNA-methyltransferase (adenine-specific) activity"/>
    <property type="evidence" value="ECO:0007669"/>
    <property type="project" value="UniProtKB-EC"/>
</dbReference>
<dbReference type="PIRSF" id="PIRSF000398">
    <property type="entry name" value="M_m6A_EcoRV"/>
    <property type="match status" value="1"/>
</dbReference>
<evidence type="ECO:0000256" key="1">
    <source>
        <dbReference type="ARBA" id="ARBA00006594"/>
    </source>
</evidence>
<proteinExistence type="inferred from homology"/>
<gene>
    <name evidence="7" type="ORF">BRUM_1883</name>
</gene>
<dbReference type="Gene3D" id="3.40.50.150">
    <property type="entry name" value="Vaccinia Virus protein VP39"/>
    <property type="match status" value="1"/>
</dbReference>
<evidence type="ECO:0000313" key="7">
    <source>
        <dbReference type="EMBL" id="KFI85022.1"/>
    </source>
</evidence>
<dbReference type="EC" id="2.1.1.72" evidence="2"/>
<dbReference type="Gene3D" id="1.10.1020.10">
    <property type="entry name" value="Adenine-specific Methyltransferase, Domain 2"/>
    <property type="match status" value="1"/>
</dbReference>
<protein>
    <recommendedName>
        <fullName evidence="2">site-specific DNA-methyltransferase (adenine-specific)</fullName>
        <ecNumber evidence="2">2.1.1.72</ecNumber>
    </recommendedName>
</protein>
<dbReference type="STRING" id="78346.BRUM_1883"/>
<keyword evidence="4" id="KW-0808">Transferase</keyword>
<dbReference type="GO" id="GO:0009307">
    <property type="term" value="P:DNA restriction-modification system"/>
    <property type="evidence" value="ECO:0007669"/>
    <property type="project" value="InterPro"/>
</dbReference>
<name>A0A087CP22_BIFRU</name>
<organism evidence="7 8">
    <name type="scientific">Bifidobacterium ruminantium</name>
    <dbReference type="NCBI Taxonomy" id="78346"/>
    <lineage>
        <taxon>Bacteria</taxon>
        <taxon>Bacillati</taxon>
        <taxon>Actinomycetota</taxon>
        <taxon>Actinomycetes</taxon>
        <taxon>Bifidobacteriales</taxon>
        <taxon>Bifidobacteriaceae</taxon>
        <taxon>Bifidobacterium</taxon>
    </lineage>
</organism>
<evidence type="ECO:0000256" key="6">
    <source>
        <dbReference type="ARBA" id="ARBA00047942"/>
    </source>
</evidence>
<dbReference type="EMBL" id="JGZL01000023">
    <property type="protein sequence ID" value="KFI85022.1"/>
    <property type="molecule type" value="Genomic_DNA"/>
</dbReference>
<dbReference type="PRINTS" id="PR00505">
    <property type="entry name" value="D12N6MTFRASE"/>
</dbReference>
<dbReference type="GO" id="GO:1904047">
    <property type="term" value="F:S-adenosyl-L-methionine binding"/>
    <property type="evidence" value="ECO:0007669"/>
    <property type="project" value="TreeGrafter"/>
</dbReference>
<evidence type="ECO:0000256" key="5">
    <source>
        <dbReference type="ARBA" id="ARBA00022691"/>
    </source>
</evidence>
<keyword evidence="5" id="KW-0949">S-adenosyl-L-methionine</keyword>
<dbReference type="PANTHER" id="PTHR30481:SF3">
    <property type="entry name" value="DNA ADENINE METHYLASE"/>
    <property type="match status" value="1"/>
</dbReference>
<dbReference type="Pfam" id="PF02086">
    <property type="entry name" value="MethyltransfD12"/>
    <property type="match status" value="1"/>
</dbReference>
<dbReference type="GO" id="GO:0043565">
    <property type="term" value="F:sequence-specific DNA binding"/>
    <property type="evidence" value="ECO:0007669"/>
    <property type="project" value="TreeGrafter"/>
</dbReference>
<dbReference type="PROSITE" id="PS00092">
    <property type="entry name" value="N6_MTASE"/>
    <property type="match status" value="1"/>
</dbReference>
<dbReference type="PANTHER" id="PTHR30481">
    <property type="entry name" value="DNA ADENINE METHYLASE"/>
    <property type="match status" value="1"/>
</dbReference>
<evidence type="ECO:0000256" key="3">
    <source>
        <dbReference type="ARBA" id="ARBA00022603"/>
    </source>
</evidence>
<evidence type="ECO:0000256" key="2">
    <source>
        <dbReference type="ARBA" id="ARBA00011900"/>
    </source>
</evidence>
<dbReference type="Proteomes" id="UP000029078">
    <property type="component" value="Unassembled WGS sequence"/>
</dbReference>
<accession>A0A087CP22</accession>
<keyword evidence="8" id="KW-1185">Reference proteome</keyword>
<evidence type="ECO:0000256" key="4">
    <source>
        <dbReference type="ARBA" id="ARBA00022679"/>
    </source>
</evidence>
<dbReference type="InterPro" id="IPR029063">
    <property type="entry name" value="SAM-dependent_MTases_sf"/>
</dbReference>
<dbReference type="GO" id="GO:0006298">
    <property type="term" value="P:mismatch repair"/>
    <property type="evidence" value="ECO:0007669"/>
    <property type="project" value="TreeGrafter"/>
</dbReference>
<comment type="catalytic activity">
    <reaction evidence="6">
        <text>a 2'-deoxyadenosine in DNA + S-adenosyl-L-methionine = an N(6)-methyl-2'-deoxyadenosine in DNA + S-adenosyl-L-homocysteine + H(+)</text>
        <dbReference type="Rhea" id="RHEA:15197"/>
        <dbReference type="Rhea" id="RHEA-COMP:12418"/>
        <dbReference type="Rhea" id="RHEA-COMP:12419"/>
        <dbReference type="ChEBI" id="CHEBI:15378"/>
        <dbReference type="ChEBI" id="CHEBI:57856"/>
        <dbReference type="ChEBI" id="CHEBI:59789"/>
        <dbReference type="ChEBI" id="CHEBI:90615"/>
        <dbReference type="ChEBI" id="CHEBI:90616"/>
        <dbReference type="EC" id="2.1.1.72"/>
    </reaction>
</comment>
<evidence type="ECO:0000313" key="8">
    <source>
        <dbReference type="Proteomes" id="UP000029078"/>
    </source>
</evidence>
<reference evidence="7 8" key="1">
    <citation type="submission" date="2014-03" db="EMBL/GenBank/DDBJ databases">
        <title>Genomics of Bifidobacteria.</title>
        <authorList>
            <person name="Ventura M."/>
            <person name="Milani C."/>
            <person name="Lugli G.A."/>
        </authorList>
    </citation>
    <scope>NUCLEOTIDE SEQUENCE [LARGE SCALE GENOMIC DNA]</scope>
    <source>
        <strain evidence="7 8">LMG 21811</strain>
    </source>
</reference>
<dbReference type="InterPro" id="IPR002052">
    <property type="entry name" value="DNA_methylase_N6_adenine_CS"/>
</dbReference>